<name>D4KC34_9FIRM</name>
<organism evidence="1 2">
    <name type="scientific">Faecalibacterium prausnitzii SL3/3</name>
    <dbReference type="NCBI Taxonomy" id="657322"/>
    <lineage>
        <taxon>Bacteria</taxon>
        <taxon>Bacillati</taxon>
        <taxon>Bacillota</taxon>
        <taxon>Clostridia</taxon>
        <taxon>Eubacteriales</taxon>
        <taxon>Oscillospiraceae</taxon>
        <taxon>Faecalibacterium</taxon>
    </lineage>
</organism>
<dbReference type="AlphaFoldDB" id="D4KC34"/>
<reference evidence="1 2" key="2">
    <citation type="submission" date="2010-03" db="EMBL/GenBank/DDBJ databases">
        <authorList>
            <person name="Pajon A."/>
        </authorList>
    </citation>
    <scope>NUCLEOTIDE SEQUENCE [LARGE SCALE GENOMIC DNA]</scope>
    <source>
        <strain evidence="1 2">SL3/3</strain>
    </source>
</reference>
<accession>D4KC34</accession>
<evidence type="ECO:0000313" key="1">
    <source>
        <dbReference type="EMBL" id="CBL02397.1"/>
    </source>
</evidence>
<proteinExistence type="predicted"/>
<dbReference type="EMBL" id="FP929046">
    <property type="protein sequence ID" value="CBL02397.1"/>
    <property type="molecule type" value="Genomic_DNA"/>
</dbReference>
<protein>
    <submittedName>
        <fullName evidence="1">Uncharacterized protein</fullName>
    </submittedName>
</protein>
<dbReference type="Proteomes" id="UP000007059">
    <property type="component" value="Chromosome"/>
</dbReference>
<evidence type="ECO:0000313" key="2">
    <source>
        <dbReference type="Proteomes" id="UP000007059"/>
    </source>
</evidence>
<gene>
    <name evidence="1" type="ORF">FPR_22070</name>
</gene>
<reference evidence="1 2" key="1">
    <citation type="submission" date="2010-03" db="EMBL/GenBank/DDBJ databases">
        <title>The genome sequence of Faecalibacterium prausnitzii SL3/3.</title>
        <authorList>
            <consortium name="metaHIT consortium -- http://www.metahit.eu/"/>
            <person name="Pajon A."/>
            <person name="Turner K."/>
            <person name="Parkhill J."/>
            <person name="Duncan S."/>
            <person name="Flint H."/>
        </authorList>
    </citation>
    <scope>NUCLEOTIDE SEQUENCE [LARGE SCALE GENOMIC DNA]</scope>
    <source>
        <strain evidence="1 2">SL3/3</strain>
    </source>
</reference>
<dbReference type="KEGG" id="fpa:FPR_22070"/>
<dbReference type="HOGENOM" id="CLU_3418921_0_0_9"/>
<sequence length="25" mass="3109">MFFFIWMMEHIFLDVLTPLMMNTSL</sequence>